<comment type="caution">
    <text evidence="2">The sequence shown here is derived from an EMBL/GenBank/DDBJ whole genome shotgun (WGS) entry which is preliminary data.</text>
</comment>
<evidence type="ECO:0000313" key="3">
    <source>
        <dbReference type="Proteomes" id="UP000323632"/>
    </source>
</evidence>
<feature type="chain" id="PRO_5024462922" description="Outer membrane protein beta-barrel domain-containing protein" evidence="1">
    <location>
        <begin position="20"/>
        <end position="238"/>
    </location>
</feature>
<accession>A0A5M6CJ08</accession>
<dbReference type="AlphaFoldDB" id="A0A5M6CJ08"/>
<dbReference type="RefSeq" id="WP_150032763.1">
    <property type="nucleotide sequence ID" value="NZ_VWSH01000002.1"/>
</dbReference>
<sequence length="238" mass="27383">MLQKLLFPILLFFSLASDAQGTYDFDIQKESMFLPAPKKAGKFDHSITLAQIYLPKDWLEQSISGPMIEYRAGYFLSEAFSLIGAFKTLVVANELRLGLSWNHSFSDEVQFGLGYQAALDFGFLRTYGYDNTIRLLQHYPSFRIGYNRKEIALTLQGKLDYISSARVSLGSYETDNLIKYLFNGYSFGLFVEQRLTRKHSVSFGFIANFDKFNILGWPAFNTIHRKYFIPELNIGFKL</sequence>
<dbReference type="Proteomes" id="UP000323632">
    <property type="component" value="Unassembled WGS sequence"/>
</dbReference>
<dbReference type="EMBL" id="VWSH01000002">
    <property type="protein sequence ID" value="KAA5535084.1"/>
    <property type="molecule type" value="Genomic_DNA"/>
</dbReference>
<evidence type="ECO:0000313" key="2">
    <source>
        <dbReference type="EMBL" id="KAA5535084.1"/>
    </source>
</evidence>
<reference evidence="2 3" key="1">
    <citation type="submission" date="2019-09" db="EMBL/GenBank/DDBJ databases">
        <title>Genome sequence and assembly of Taibaiella sp.</title>
        <authorList>
            <person name="Chhetri G."/>
        </authorList>
    </citation>
    <scope>NUCLEOTIDE SEQUENCE [LARGE SCALE GENOMIC DNA]</scope>
    <source>
        <strain evidence="2 3">KVB11</strain>
    </source>
</reference>
<gene>
    <name evidence="2" type="ORF">F0919_10865</name>
</gene>
<keyword evidence="3" id="KW-1185">Reference proteome</keyword>
<organism evidence="2 3">
    <name type="scientific">Taibaiella lutea</name>
    <dbReference type="NCBI Taxonomy" id="2608001"/>
    <lineage>
        <taxon>Bacteria</taxon>
        <taxon>Pseudomonadati</taxon>
        <taxon>Bacteroidota</taxon>
        <taxon>Chitinophagia</taxon>
        <taxon>Chitinophagales</taxon>
        <taxon>Chitinophagaceae</taxon>
        <taxon>Taibaiella</taxon>
    </lineage>
</organism>
<evidence type="ECO:0008006" key="4">
    <source>
        <dbReference type="Google" id="ProtNLM"/>
    </source>
</evidence>
<proteinExistence type="predicted"/>
<protein>
    <recommendedName>
        <fullName evidence="4">Outer membrane protein beta-barrel domain-containing protein</fullName>
    </recommendedName>
</protein>
<name>A0A5M6CJ08_9BACT</name>
<keyword evidence="1" id="KW-0732">Signal</keyword>
<feature type="signal peptide" evidence="1">
    <location>
        <begin position="1"/>
        <end position="19"/>
    </location>
</feature>
<evidence type="ECO:0000256" key="1">
    <source>
        <dbReference type="SAM" id="SignalP"/>
    </source>
</evidence>